<proteinExistence type="predicted"/>
<dbReference type="GO" id="GO:0016460">
    <property type="term" value="C:myosin II complex"/>
    <property type="evidence" value="ECO:0007669"/>
    <property type="project" value="TreeGrafter"/>
</dbReference>
<dbReference type="PANTHER" id="PTHR23048:SF0">
    <property type="entry name" value="CALMODULIN LIKE 3"/>
    <property type="match status" value="1"/>
</dbReference>
<feature type="domain" description="EF-hand" evidence="4">
    <location>
        <begin position="117"/>
        <end position="152"/>
    </location>
</feature>
<dbReference type="SMART" id="SM00054">
    <property type="entry name" value="EFh"/>
    <property type="match status" value="1"/>
</dbReference>
<dbReference type="SUPFAM" id="SSF47473">
    <property type="entry name" value="EF-hand"/>
    <property type="match status" value="1"/>
</dbReference>
<feature type="compositionally biased region" description="Polar residues" evidence="3">
    <location>
        <begin position="303"/>
        <end position="315"/>
    </location>
</feature>
<reference evidence="5" key="1">
    <citation type="submission" date="2021-01" db="EMBL/GenBank/DDBJ databases">
        <authorList>
            <person name="Corre E."/>
            <person name="Pelletier E."/>
            <person name="Niang G."/>
            <person name="Scheremetjew M."/>
            <person name="Finn R."/>
            <person name="Kale V."/>
            <person name="Holt S."/>
            <person name="Cochrane G."/>
            <person name="Meng A."/>
            <person name="Brown T."/>
            <person name="Cohen L."/>
        </authorList>
    </citation>
    <scope>NUCLEOTIDE SEQUENCE</scope>
    <source>
        <strain evidence="5">CCAP 1951/1</strain>
    </source>
</reference>
<dbReference type="AlphaFoldDB" id="A0A7S1M4H7"/>
<gene>
    <name evidence="5" type="ORF">NDES1114_LOCUS17696</name>
</gene>
<evidence type="ECO:0000256" key="3">
    <source>
        <dbReference type="SAM" id="MobiDB-lite"/>
    </source>
</evidence>
<dbReference type="GO" id="GO:0005509">
    <property type="term" value="F:calcium ion binding"/>
    <property type="evidence" value="ECO:0007669"/>
    <property type="project" value="InterPro"/>
</dbReference>
<dbReference type="PROSITE" id="PS00018">
    <property type="entry name" value="EF_HAND_1"/>
    <property type="match status" value="1"/>
</dbReference>
<evidence type="ECO:0000313" key="5">
    <source>
        <dbReference type="EMBL" id="CAD9121669.1"/>
    </source>
</evidence>
<feature type="region of interest" description="Disordered" evidence="3">
    <location>
        <begin position="179"/>
        <end position="315"/>
    </location>
</feature>
<organism evidence="5">
    <name type="scientific">Neobodo designis</name>
    <name type="common">Flagellated protozoan</name>
    <name type="synonym">Bodo designis</name>
    <dbReference type="NCBI Taxonomy" id="312471"/>
    <lineage>
        <taxon>Eukaryota</taxon>
        <taxon>Discoba</taxon>
        <taxon>Euglenozoa</taxon>
        <taxon>Kinetoplastea</taxon>
        <taxon>Metakinetoplastina</taxon>
        <taxon>Neobodonida</taxon>
        <taxon>Neobodo</taxon>
    </lineage>
</organism>
<feature type="compositionally biased region" description="Pro residues" evidence="3">
    <location>
        <begin position="284"/>
        <end position="294"/>
    </location>
</feature>
<dbReference type="PANTHER" id="PTHR23048">
    <property type="entry name" value="MYOSIN LIGHT CHAIN 1, 3"/>
    <property type="match status" value="1"/>
</dbReference>
<evidence type="ECO:0000256" key="1">
    <source>
        <dbReference type="ARBA" id="ARBA00022737"/>
    </source>
</evidence>
<dbReference type="Gene3D" id="1.10.238.10">
    <property type="entry name" value="EF-hand"/>
    <property type="match status" value="1"/>
</dbReference>
<dbReference type="InterPro" id="IPR002048">
    <property type="entry name" value="EF_hand_dom"/>
</dbReference>
<protein>
    <recommendedName>
        <fullName evidence="4">EF-hand domain-containing protein</fullName>
    </recommendedName>
</protein>
<dbReference type="Pfam" id="PF00036">
    <property type="entry name" value="EF-hand_1"/>
    <property type="match status" value="1"/>
</dbReference>
<keyword evidence="1" id="KW-0677">Repeat</keyword>
<keyword evidence="2" id="KW-0106">Calcium</keyword>
<feature type="compositionally biased region" description="Polar residues" evidence="3">
    <location>
        <begin position="218"/>
        <end position="230"/>
    </location>
</feature>
<dbReference type="EMBL" id="HBGF01026728">
    <property type="protein sequence ID" value="CAD9121669.1"/>
    <property type="molecule type" value="Transcribed_RNA"/>
</dbReference>
<dbReference type="InterPro" id="IPR018247">
    <property type="entry name" value="EF_Hand_1_Ca_BS"/>
</dbReference>
<dbReference type="InterPro" id="IPR011992">
    <property type="entry name" value="EF-hand-dom_pair"/>
</dbReference>
<dbReference type="CDD" id="cd00051">
    <property type="entry name" value="EFh"/>
    <property type="match status" value="1"/>
</dbReference>
<accession>A0A7S1M4H7</accession>
<evidence type="ECO:0000256" key="2">
    <source>
        <dbReference type="ARBA" id="ARBA00022837"/>
    </source>
</evidence>
<dbReference type="PROSITE" id="PS50222">
    <property type="entry name" value="EF_HAND_2"/>
    <property type="match status" value="1"/>
</dbReference>
<name>A0A7S1M4H7_NEODS</name>
<sequence length="315" mass="35218">MAAQKSELNFEEILTARTVFAKHADGKVKSVHQLRSILSDLGQYPSQAELDAVLECFGNKLRFEDFARYLEFLKRSFLKPEAKDADTVRAFVALGGSHDRHGNIIADDLRSACRKFNLTIDIDKMLQEVDEDGSGAIDYSEFRAMWESADQNNVSFQMEEESQSETEYLNMLRSYLTAERKDPESTATFHRTASKVRKQSTRNLHDSARKSMIRLPPVNTQATTASPAKNDQSQGSDSDEEDVPAKTVAEPQRIGNVNDPAYRRYMMTDPVVVGSRRGGKPTPRGMPPPLPPVTPRSGRRAGSSVSPRRSMTTTK</sequence>
<dbReference type="InterPro" id="IPR050230">
    <property type="entry name" value="CALM/Myosin/TropC-like"/>
</dbReference>
<evidence type="ECO:0000259" key="4">
    <source>
        <dbReference type="PROSITE" id="PS50222"/>
    </source>
</evidence>